<dbReference type="SUPFAM" id="SSF51735">
    <property type="entry name" value="NAD(P)-binding Rossmann-fold domains"/>
    <property type="match status" value="1"/>
</dbReference>
<dbReference type="Pfam" id="PF01370">
    <property type="entry name" value="Epimerase"/>
    <property type="match status" value="1"/>
</dbReference>
<dbReference type="Gene3D" id="3.40.50.720">
    <property type="entry name" value="NAD(P)-binding Rossmann-like Domain"/>
    <property type="match status" value="1"/>
</dbReference>
<evidence type="ECO:0000259" key="1">
    <source>
        <dbReference type="Pfam" id="PF01370"/>
    </source>
</evidence>
<reference evidence="2 3" key="1">
    <citation type="submission" date="2019-08" db="EMBL/GenBank/DDBJ databases">
        <title>Complete genome sequence of Terriglobus albidus strain ORNL.</title>
        <authorList>
            <person name="Podar M."/>
        </authorList>
    </citation>
    <scope>NUCLEOTIDE SEQUENCE [LARGE SCALE GENOMIC DNA]</scope>
    <source>
        <strain evidence="2 3">ORNL</strain>
    </source>
</reference>
<dbReference type="PANTHER" id="PTHR48079">
    <property type="entry name" value="PROTEIN YEEZ"/>
    <property type="match status" value="1"/>
</dbReference>
<dbReference type="InterPro" id="IPR036291">
    <property type="entry name" value="NAD(P)-bd_dom_sf"/>
</dbReference>
<sequence length="363" mass="40106">MISAGAAMACCLPSQAEVRGRRILVLGGTLFLGPAVVEAAIAEGHTVTLFNRGITNPSLFPNVEKLRGFRSANLDDQNLSALGTRHWDVVIDVWPNDPVLAESAARLLKDRTDHYLYISSIAAYDKTAFEQTYVTENSPLTPWNVAASGYSRGKAESERRLADIVGEKLTIVRPGGIKGVRDDTPDLLIWLRRLQTQPGVIVPGTGEHPVAVVDVRDIADFLLLAIEKSIFGTFNLAGRWMPFRTFLEQCKNAIHSDSELVWVPESFLQEQGVYPQSLSNWLLNFPYCRADHGSLDGSPVQGQISDEKALTAGWQIRPLRDTVLDCLASFSALGNLGGYTFRDTLPPARQVELLRLWRDKHPT</sequence>
<dbReference type="OrthoDB" id="9809586at2"/>
<keyword evidence="3" id="KW-1185">Reference proteome</keyword>
<dbReference type="Proteomes" id="UP000321820">
    <property type="component" value="Chromosome"/>
</dbReference>
<name>A0A5B9E634_9BACT</name>
<dbReference type="GO" id="GO:0005737">
    <property type="term" value="C:cytoplasm"/>
    <property type="evidence" value="ECO:0007669"/>
    <property type="project" value="TreeGrafter"/>
</dbReference>
<feature type="domain" description="NAD-dependent epimerase/dehydratase" evidence="1">
    <location>
        <begin position="109"/>
        <end position="236"/>
    </location>
</feature>
<proteinExistence type="predicted"/>
<dbReference type="EMBL" id="CP042806">
    <property type="protein sequence ID" value="QEE27259.1"/>
    <property type="molecule type" value="Genomic_DNA"/>
</dbReference>
<dbReference type="PANTHER" id="PTHR48079:SF6">
    <property type="entry name" value="NAD(P)-BINDING DOMAIN-CONTAINING PROTEIN-RELATED"/>
    <property type="match status" value="1"/>
</dbReference>
<gene>
    <name evidence="2" type="ORF">FTW19_04080</name>
</gene>
<dbReference type="AlphaFoldDB" id="A0A5B9E634"/>
<accession>A0A5B9E634</accession>
<organism evidence="2 3">
    <name type="scientific">Terriglobus albidus</name>
    <dbReference type="NCBI Taxonomy" id="1592106"/>
    <lineage>
        <taxon>Bacteria</taxon>
        <taxon>Pseudomonadati</taxon>
        <taxon>Acidobacteriota</taxon>
        <taxon>Terriglobia</taxon>
        <taxon>Terriglobales</taxon>
        <taxon>Acidobacteriaceae</taxon>
        <taxon>Terriglobus</taxon>
    </lineage>
</organism>
<protein>
    <submittedName>
        <fullName evidence="2">NAD-dependent epimerase/dehydratase family protein</fullName>
    </submittedName>
</protein>
<dbReference type="InterPro" id="IPR051783">
    <property type="entry name" value="NAD(P)-dependent_oxidoreduct"/>
</dbReference>
<evidence type="ECO:0000313" key="3">
    <source>
        <dbReference type="Proteomes" id="UP000321820"/>
    </source>
</evidence>
<evidence type="ECO:0000313" key="2">
    <source>
        <dbReference type="EMBL" id="QEE27259.1"/>
    </source>
</evidence>
<dbReference type="GO" id="GO:0004029">
    <property type="term" value="F:aldehyde dehydrogenase (NAD+) activity"/>
    <property type="evidence" value="ECO:0007669"/>
    <property type="project" value="TreeGrafter"/>
</dbReference>
<dbReference type="KEGG" id="talb:FTW19_04080"/>
<dbReference type="InterPro" id="IPR001509">
    <property type="entry name" value="Epimerase_deHydtase"/>
</dbReference>